<accession>A0A1Q8YHB2</accession>
<feature type="transmembrane region" description="Helical" evidence="1">
    <location>
        <begin position="12"/>
        <end position="30"/>
    </location>
</feature>
<feature type="domain" description="Acyltransferase 3" evidence="2">
    <location>
        <begin position="11"/>
        <end position="329"/>
    </location>
</feature>
<dbReference type="InterPro" id="IPR050879">
    <property type="entry name" value="Acyltransferase_3"/>
</dbReference>
<dbReference type="Pfam" id="PF01757">
    <property type="entry name" value="Acyl_transf_3"/>
    <property type="match status" value="1"/>
</dbReference>
<dbReference type="EMBL" id="MSYM01000008">
    <property type="protein sequence ID" value="OLP07309.1"/>
    <property type="molecule type" value="Genomic_DNA"/>
</dbReference>
<sequence>MMSLNRQLSTYLDLIRVVCALLVVLSHLGHGHLVGGYLWAFTAVGNEAVMAFFVLSGFVIAFVTDQRERSMVSFAAARLGRLYSVILPAMLLTLGLDAIGQTINAESYTNSRAFSSSDPLADYILSAIMLNQSWDVTQHFGSNGAYWSIPFEFWYYFIFGSFMLLKDWARWLCTGLSVALAGPKILVLLPVWLMGVAVYYLLQRRKPGHWALVASLGSLALLTWMLWTDVTGFGKSTFWGMTPNGLPWQYVVGLCFAVHIYGATGLAQWLAKPFLWFARPLALLSGSSLALYLFHLPIIALVNAIAAAQGRSVYTTAAMIILPFAVAMTLGYWCELQKKPLRARLLKLLTKAEQTRTAVKHPND</sequence>
<feature type="transmembrane region" description="Helical" evidence="1">
    <location>
        <begin position="209"/>
        <end position="227"/>
    </location>
</feature>
<feature type="transmembrane region" description="Helical" evidence="1">
    <location>
        <begin position="36"/>
        <end position="62"/>
    </location>
</feature>
<name>A0A1Q8YHB2_9BURK</name>
<dbReference type="AlphaFoldDB" id="A0A1Q8YHB2"/>
<keyword evidence="3" id="KW-0012">Acyltransferase</keyword>
<evidence type="ECO:0000259" key="2">
    <source>
        <dbReference type="Pfam" id="PF01757"/>
    </source>
</evidence>
<dbReference type="STRING" id="81479.RA876_00400"/>
<feature type="transmembrane region" description="Helical" evidence="1">
    <location>
        <begin position="144"/>
        <end position="165"/>
    </location>
</feature>
<feature type="transmembrane region" description="Helical" evidence="1">
    <location>
        <begin position="247"/>
        <end position="269"/>
    </location>
</feature>
<evidence type="ECO:0000313" key="3">
    <source>
        <dbReference type="EMBL" id="OLP07309.1"/>
    </source>
</evidence>
<keyword evidence="3" id="KW-0808">Transferase</keyword>
<feature type="transmembrane region" description="Helical" evidence="1">
    <location>
        <begin position="312"/>
        <end position="334"/>
    </location>
</feature>
<keyword evidence="1" id="KW-0472">Membrane</keyword>
<protein>
    <submittedName>
        <fullName evidence="3">Putative acyltransferase</fullName>
    </submittedName>
</protein>
<feature type="transmembrane region" description="Helical" evidence="1">
    <location>
        <begin position="185"/>
        <end position="202"/>
    </location>
</feature>
<evidence type="ECO:0000313" key="4">
    <source>
        <dbReference type="Proteomes" id="UP000185911"/>
    </source>
</evidence>
<comment type="caution">
    <text evidence="3">The sequence shown here is derived from an EMBL/GenBank/DDBJ whole genome shotgun (WGS) entry which is preliminary data.</text>
</comment>
<keyword evidence="1" id="KW-1133">Transmembrane helix</keyword>
<feature type="transmembrane region" description="Helical" evidence="1">
    <location>
        <begin position="281"/>
        <end position="306"/>
    </location>
</feature>
<dbReference type="InterPro" id="IPR002656">
    <property type="entry name" value="Acyl_transf_3_dom"/>
</dbReference>
<evidence type="ECO:0000256" key="1">
    <source>
        <dbReference type="SAM" id="Phobius"/>
    </source>
</evidence>
<dbReference type="PANTHER" id="PTHR23028">
    <property type="entry name" value="ACETYLTRANSFERASE"/>
    <property type="match status" value="1"/>
</dbReference>
<dbReference type="GO" id="GO:0016747">
    <property type="term" value="F:acyltransferase activity, transferring groups other than amino-acyl groups"/>
    <property type="evidence" value="ECO:0007669"/>
    <property type="project" value="InterPro"/>
</dbReference>
<proteinExistence type="predicted"/>
<keyword evidence="4" id="KW-1185">Reference proteome</keyword>
<organism evidence="3 4">
    <name type="scientific">Rhodoferax antarcticus ANT.BR</name>
    <dbReference type="NCBI Taxonomy" id="1111071"/>
    <lineage>
        <taxon>Bacteria</taxon>
        <taxon>Pseudomonadati</taxon>
        <taxon>Pseudomonadota</taxon>
        <taxon>Betaproteobacteria</taxon>
        <taxon>Burkholderiales</taxon>
        <taxon>Comamonadaceae</taxon>
        <taxon>Rhodoferax</taxon>
    </lineage>
</organism>
<gene>
    <name evidence="3" type="ORF">BLL52_1139</name>
</gene>
<keyword evidence="1" id="KW-0812">Transmembrane</keyword>
<dbReference type="Proteomes" id="UP000185911">
    <property type="component" value="Unassembled WGS sequence"/>
</dbReference>
<reference evidence="3 4" key="1">
    <citation type="submission" date="2017-01" db="EMBL/GenBank/DDBJ databases">
        <title>Genome sequence of Rhodoferax antarcticus ANT.BR, a psychrophilic purple nonsulfur bacterium from an Antarctic microbial mat.</title>
        <authorList>
            <person name="Baker J."/>
            <person name="Riester C."/>
            <person name="Skinner B."/>
            <person name="Newell A."/>
            <person name="Swingley W."/>
            <person name="Madigan M."/>
            <person name="Jung D."/>
            <person name="Asao M."/>
            <person name="Chen M."/>
            <person name="Loughlin P."/>
            <person name="Pan H."/>
            <person name="Lin S."/>
            <person name="Li N."/>
            <person name="Shaw J."/>
            <person name="Prado M."/>
            <person name="Sherman C."/>
            <person name="Li X."/>
            <person name="Tang J."/>
            <person name="Blankenship R."/>
            <person name="Zhao T."/>
            <person name="Touchman J."/>
            <person name="Sattley M."/>
        </authorList>
    </citation>
    <scope>NUCLEOTIDE SEQUENCE [LARGE SCALE GENOMIC DNA]</scope>
    <source>
        <strain evidence="3 4">ANT.BR</strain>
    </source>
</reference>